<evidence type="ECO:0000313" key="2">
    <source>
        <dbReference type="Proteomes" id="UP000499080"/>
    </source>
</evidence>
<proteinExistence type="predicted"/>
<organism evidence="1 2">
    <name type="scientific">Araneus ventricosus</name>
    <name type="common">Orbweaver spider</name>
    <name type="synonym">Epeira ventricosa</name>
    <dbReference type="NCBI Taxonomy" id="182803"/>
    <lineage>
        <taxon>Eukaryota</taxon>
        <taxon>Metazoa</taxon>
        <taxon>Ecdysozoa</taxon>
        <taxon>Arthropoda</taxon>
        <taxon>Chelicerata</taxon>
        <taxon>Arachnida</taxon>
        <taxon>Araneae</taxon>
        <taxon>Araneomorphae</taxon>
        <taxon>Entelegynae</taxon>
        <taxon>Araneoidea</taxon>
        <taxon>Araneidae</taxon>
        <taxon>Araneus</taxon>
    </lineage>
</organism>
<keyword evidence="2" id="KW-1185">Reference proteome</keyword>
<dbReference type="Proteomes" id="UP000499080">
    <property type="component" value="Unassembled WGS sequence"/>
</dbReference>
<gene>
    <name evidence="1" type="ORF">AVEN_102290-2_1</name>
</gene>
<protein>
    <submittedName>
        <fullName evidence="1">Uncharacterized protein</fullName>
    </submittedName>
</protein>
<reference evidence="1 2" key="1">
    <citation type="journal article" date="2019" name="Sci. Rep.">
        <title>Orb-weaving spider Araneus ventricosus genome elucidates the spidroin gene catalogue.</title>
        <authorList>
            <person name="Kono N."/>
            <person name="Nakamura H."/>
            <person name="Ohtoshi R."/>
            <person name="Moran D.A.P."/>
            <person name="Shinohara A."/>
            <person name="Yoshida Y."/>
            <person name="Fujiwara M."/>
            <person name="Mori M."/>
            <person name="Tomita M."/>
            <person name="Arakawa K."/>
        </authorList>
    </citation>
    <scope>NUCLEOTIDE SEQUENCE [LARGE SCALE GENOMIC DNA]</scope>
</reference>
<feature type="non-terminal residue" evidence="1">
    <location>
        <position position="1"/>
    </location>
</feature>
<accession>A0A4Y2IFY9</accession>
<evidence type="ECO:0000313" key="1">
    <source>
        <dbReference type="EMBL" id="GBM76500.1"/>
    </source>
</evidence>
<comment type="caution">
    <text evidence="1">The sequence shown here is derived from an EMBL/GenBank/DDBJ whole genome shotgun (WGS) entry which is preliminary data.</text>
</comment>
<name>A0A4Y2IFY9_ARAVE</name>
<dbReference type="AlphaFoldDB" id="A0A4Y2IFY9"/>
<dbReference type="EMBL" id="BGPR01002627">
    <property type="protein sequence ID" value="GBM76500.1"/>
    <property type="molecule type" value="Genomic_DNA"/>
</dbReference>
<sequence length="67" mass="7991">NYLTLFLFRRLVAHGYLVPSRSLCTYWWLGIRMVDHIFALEKTKVSVFLHHFKTKKVRFTLGETGTF</sequence>
<feature type="non-terminal residue" evidence="1">
    <location>
        <position position="67"/>
    </location>
</feature>